<dbReference type="PANTHER" id="PTHR46167">
    <property type="entry name" value="N-LYSINE METHYLTRANSFERASE KMT5A"/>
    <property type="match status" value="1"/>
</dbReference>
<dbReference type="InterPro" id="IPR001214">
    <property type="entry name" value="SET_dom"/>
</dbReference>
<dbReference type="InterPro" id="IPR051760">
    <property type="entry name" value="KMT5A"/>
</dbReference>
<dbReference type="Pfam" id="PF00856">
    <property type="entry name" value="SET"/>
    <property type="match status" value="1"/>
</dbReference>
<evidence type="ECO:0000313" key="3">
    <source>
        <dbReference type="Proteomes" id="UP000079169"/>
    </source>
</evidence>
<keyword evidence="4" id="KW-0489">Methyltransferase</keyword>
<evidence type="ECO:0000256" key="1">
    <source>
        <dbReference type="SAM" id="MobiDB-lite"/>
    </source>
</evidence>
<dbReference type="CDD" id="cd10528">
    <property type="entry name" value="SET_SETD8"/>
    <property type="match status" value="1"/>
</dbReference>
<feature type="compositionally biased region" description="Basic and acidic residues" evidence="1">
    <location>
        <begin position="33"/>
        <end position="42"/>
    </location>
</feature>
<dbReference type="SUPFAM" id="SSF82199">
    <property type="entry name" value="SET domain"/>
    <property type="match status" value="1"/>
</dbReference>
<dbReference type="InterPro" id="IPR047266">
    <property type="entry name" value="KMT5A-like_SET"/>
</dbReference>
<evidence type="ECO:0000259" key="2">
    <source>
        <dbReference type="PROSITE" id="PS50280"/>
    </source>
</evidence>
<accession>A0A1S3CZM0</accession>
<proteinExistence type="predicted"/>
<dbReference type="KEGG" id="dci:103508290"/>
<sequence>MVRKRPKANGLATATSPIPTRSKCKTPRRRTRRANENFDGKLSHASPISPNSKITKYFHPQEDELCSSKTCDDLPPPMILRTSPRKLLTQANLNTSVLQHKPLRPIGLSPSKPNKSLPGQGISTVPHTNPMPPPKGVPLAPTPHKITSPPTAILTTNSPSSALSTLSIHSPKTNGTVLPSAVAAKKSKRCLNLVAAPSNNSNNVSQARITEFFPVRRSIRKTKKAVLQEKQKSLEEAVLNHQEQGLEVHMFEGKGRGIVTTRKFYRGEFVVEYAGQLITMEVAKEREKLYAQDQNTGCYMYYFRHGNSQYCVDATAESPRLGRLVNHSRQGI</sequence>
<name>A0A1S3CZM0_DIACI</name>
<dbReference type="Proteomes" id="UP000079169">
    <property type="component" value="Unplaced"/>
</dbReference>
<dbReference type="GO" id="GO:0005634">
    <property type="term" value="C:nucleus"/>
    <property type="evidence" value="ECO:0007669"/>
    <property type="project" value="TreeGrafter"/>
</dbReference>
<dbReference type="GeneID" id="103508290"/>
<dbReference type="STRING" id="121845.A0A1S3CZM0"/>
<evidence type="ECO:0000313" key="4">
    <source>
        <dbReference type="RefSeq" id="XP_008471055.2"/>
    </source>
</evidence>
<organism evidence="3 4">
    <name type="scientific">Diaphorina citri</name>
    <name type="common">Asian citrus psyllid</name>
    <dbReference type="NCBI Taxonomy" id="121845"/>
    <lineage>
        <taxon>Eukaryota</taxon>
        <taxon>Metazoa</taxon>
        <taxon>Ecdysozoa</taxon>
        <taxon>Arthropoda</taxon>
        <taxon>Hexapoda</taxon>
        <taxon>Insecta</taxon>
        <taxon>Pterygota</taxon>
        <taxon>Neoptera</taxon>
        <taxon>Paraneoptera</taxon>
        <taxon>Hemiptera</taxon>
        <taxon>Sternorrhyncha</taxon>
        <taxon>Psylloidea</taxon>
        <taxon>Psyllidae</taxon>
        <taxon>Diaphorininae</taxon>
        <taxon>Diaphorina</taxon>
    </lineage>
</organism>
<feature type="non-terminal residue" evidence="4">
    <location>
        <position position="332"/>
    </location>
</feature>
<dbReference type="CTD" id="41743"/>
<feature type="region of interest" description="Disordered" evidence="1">
    <location>
        <begin position="1"/>
        <end position="52"/>
    </location>
</feature>
<protein>
    <submittedName>
        <fullName evidence="4">N-lysine methyltransferase KMT5A</fullName>
    </submittedName>
</protein>
<dbReference type="AlphaFoldDB" id="A0A1S3CZM0"/>
<dbReference type="GO" id="GO:0043516">
    <property type="term" value="P:regulation of DNA damage response, signal transduction by p53 class mediator"/>
    <property type="evidence" value="ECO:0007669"/>
    <property type="project" value="TreeGrafter"/>
</dbReference>
<dbReference type="PANTHER" id="PTHR46167:SF1">
    <property type="entry name" value="N-LYSINE METHYLTRANSFERASE KMT5A"/>
    <property type="match status" value="1"/>
</dbReference>
<dbReference type="GO" id="GO:0032259">
    <property type="term" value="P:methylation"/>
    <property type="evidence" value="ECO:0007669"/>
    <property type="project" value="UniProtKB-KW"/>
</dbReference>
<dbReference type="PROSITE" id="PS50280">
    <property type="entry name" value="SET"/>
    <property type="match status" value="1"/>
</dbReference>
<dbReference type="Gene3D" id="2.170.270.10">
    <property type="entry name" value="SET domain"/>
    <property type="match status" value="1"/>
</dbReference>
<gene>
    <name evidence="4" type="primary">LOC103508290</name>
</gene>
<dbReference type="RefSeq" id="XP_008471055.2">
    <property type="nucleotide sequence ID" value="XM_008472833.3"/>
</dbReference>
<feature type="region of interest" description="Disordered" evidence="1">
    <location>
        <begin position="103"/>
        <end position="122"/>
    </location>
</feature>
<dbReference type="PaxDb" id="121845-A0A1S3CZM0"/>
<feature type="domain" description="SET" evidence="2">
    <location>
        <begin position="244"/>
        <end position="332"/>
    </location>
</feature>
<dbReference type="InterPro" id="IPR046341">
    <property type="entry name" value="SET_dom_sf"/>
</dbReference>
<feature type="compositionally biased region" description="Basic residues" evidence="1">
    <location>
        <begin position="22"/>
        <end position="32"/>
    </location>
</feature>
<keyword evidence="3" id="KW-1185">Reference proteome</keyword>
<keyword evidence="4" id="KW-0808">Transferase</keyword>
<reference evidence="4" key="1">
    <citation type="submission" date="2025-08" db="UniProtKB">
        <authorList>
            <consortium name="RefSeq"/>
        </authorList>
    </citation>
    <scope>IDENTIFICATION</scope>
</reference>
<dbReference type="GO" id="GO:0005700">
    <property type="term" value="C:polytene chromosome"/>
    <property type="evidence" value="ECO:0007669"/>
    <property type="project" value="TreeGrafter"/>
</dbReference>
<dbReference type="GO" id="GO:0042799">
    <property type="term" value="F:histone H4K20 methyltransferase activity"/>
    <property type="evidence" value="ECO:0007669"/>
    <property type="project" value="TreeGrafter"/>
</dbReference>
<dbReference type="GO" id="GO:0006357">
    <property type="term" value="P:regulation of transcription by RNA polymerase II"/>
    <property type="evidence" value="ECO:0007669"/>
    <property type="project" value="TreeGrafter"/>
</dbReference>